<dbReference type="EMBL" id="JBHUMK010000037">
    <property type="protein sequence ID" value="MFD2609553.1"/>
    <property type="molecule type" value="Genomic_DNA"/>
</dbReference>
<dbReference type="RefSeq" id="WP_386845018.1">
    <property type="nucleotide sequence ID" value="NZ_JBHUMK010000037.1"/>
</dbReference>
<name>A0ABW5P559_9DEIO</name>
<reference evidence="2" key="1">
    <citation type="journal article" date="2019" name="Int. J. Syst. Evol. Microbiol.">
        <title>The Global Catalogue of Microorganisms (GCM) 10K type strain sequencing project: providing services to taxonomists for standard genome sequencing and annotation.</title>
        <authorList>
            <consortium name="The Broad Institute Genomics Platform"/>
            <consortium name="The Broad Institute Genome Sequencing Center for Infectious Disease"/>
            <person name="Wu L."/>
            <person name="Ma J."/>
        </authorList>
    </citation>
    <scope>NUCLEOTIDE SEQUENCE [LARGE SCALE GENOMIC DNA]</scope>
    <source>
        <strain evidence="2">KCTC 33842</strain>
    </source>
</reference>
<comment type="caution">
    <text evidence="1">The sequence shown here is derived from an EMBL/GenBank/DDBJ whole genome shotgun (WGS) entry which is preliminary data.</text>
</comment>
<gene>
    <name evidence="1" type="ORF">ACFSR9_08895</name>
</gene>
<dbReference type="Proteomes" id="UP001597475">
    <property type="component" value="Unassembled WGS sequence"/>
</dbReference>
<accession>A0ABW5P559</accession>
<dbReference type="Gene3D" id="3.90.1690.10">
    <property type="entry name" value="phage-related protein like domain"/>
    <property type="match status" value="1"/>
</dbReference>
<sequence>MFKNRIALMGALMMANDGTNAYGGTTGPLPPTYQGGRSDSYLTDLAVADTEADQEFLTPKVFPTVNVNTKSGDFDVWDRGSLLRPEFRDHAYGDRPVQAHTKMKEGHYRTTHRSLERAIDPEDRASSRNPMQPEEDAALYLNAQARMDIDLRFIEGFMRADSGWGFVYQGVGSGTPNTAADSPEFTQFDQAGVNVALFIRQRARRMQLMTGRKPNVLVLGSNVSAALAFNEDIVDRVKYVQKGVADFDLLAGFFDVPRVLDASGVYNAAREGQADQFKYIVDPNSMLLTYAAPRPSRNVPSGGYTFVWDNLYTQFKGENERIGDGMALIRRGYDDRSGVDWVQAHTAVGMNIVAPDLGMFFKDVVTATANDW</sequence>
<protein>
    <recommendedName>
        <fullName evidence="3">Major capsid protein</fullName>
    </recommendedName>
</protein>
<proteinExistence type="predicted"/>
<evidence type="ECO:0000313" key="1">
    <source>
        <dbReference type="EMBL" id="MFD2609553.1"/>
    </source>
</evidence>
<evidence type="ECO:0008006" key="3">
    <source>
        <dbReference type="Google" id="ProtNLM"/>
    </source>
</evidence>
<dbReference type="InterPro" id="IPR053738">
    <property type="entry name" value="Lambda_capsid_assembly"/>
</dbReference>
<organism evidence="1 2">
    <name type="scientific">Deinococcus taklimakanensis</name>
    <dbReference type="NCBI Taxonomy" id="536443"/>
    <lineage>
        <taxon>Bacteria</taxon>
        <taxon>Thermotogati</taxon>
        <taxon>Deinococcota</taxon>
        <taxon>Deinococci</taxon>
        <taxon>Deinococcales</taxon>
        <taxon>Deinococcaceae</taxon>
        <taxon>Deinococcus</taxon>
    </lineage>
</organism>
<keyword evidence="2" id="KW-1185">Reference proteome</keyword>
<evidence type="ECO:0000313" key="2">
    <source>
        <dbReference type="Proteomes" id="UP001597475"/>
    </source>
</evidence>